<protein>
    <submittedName>
        <fullName evidence="10">Methylated-DNA--[protein]-cysteine S-methyltransferase</fullName>
        <ecNumber evidence="10">2.1.1.63</ecNumber>
    </submittedName>
</protein>
<dbReference type="SUPFAM" id="SSF46689">
    <property type="entry name" value="Homeodomain-like"/>
    <property type="match status" value="1"/>
</dbReference>
<dbReference type="PROSITE" id="PS00374">
    <property type="entry name" value="MGMT"/>
    <property type="match status" value="1"/>
</dbReference>
<proteinExistence type="predicted"/>
<dbReference type="InterPro" id="IPR008332">
    <property type="entry name" value="MethylG_MeTrfase_N"/>
</dbReference>
<keyword evidence="3 10" id="KW-0808">Transferase</keyword>
<reference evidence="11" key="1">
    <citation type="journal article" date="2019" name="Int. J. Syst. Evol. Microbiol.">
        <title>The Global Catalogue of Microorganisms (GCM) 10K type strain sequencing project: providing services to taxonomists for standard genome sequencing and annotation.</title>
        <authorList>
            <consortium name="The Broad Institute Genomics Platform"/>
            <consortium name="The Broad Institute Genome Sequencing Center for Infectious Disease"/>
            <person name="Wu L."/>
            <person name="Ma J."/>
        </authorList>
    </citation>
    <scope>NUCLEOTIDE SEQUENCE [LARGE SCALE GENOMIC DNA]</scope>
    <source>
        <strain evidence="11">KCTC 52127</strain>
    </source>
</reference>
<feature type="domain" description="HTH araC/xylS-type" evidence="9">
    <location>
        <begin position="13"/>
        <end position="111"/>
    </location>
</feature>
<evidence type="ECO:0000259" key="9">
    <source>
        <dbReference type="PROSITE" id="PS01124"/>
    </source>
</evidence>
<dbReference type="NCBIfam" id="TIGR00589">
    <property type="entry name" value="ogt"/>
    <property type="match status" value="1"/>
</dbReference>
<evidence type="ECO:0000256" key="4">
    <source>
        <dbReference type="ARBA" id="ARBA00022763"/>
    </source>
</evidence>
<sequence length="281" mass="32295">MKIEKSYHYNKIEEAIRFLDTNFKEQPSLDDVANHVHLSPFHFQKLFKEWVGISPKKYLQYLSSNFAKKLLYNKQNTLFNTAYKTGLSGTSRLHDLFINIEGMTPAEYKNGGKKLIIKYSFAESPFGNLIVASSSKGICYMAFVEDKEIGFLDLKKEFPNAQYEQVLDKIQQDALFIFQNDWSKLNEIKLHLKGSDFQLKVWEALLQIPQGNLSTYGEIAKQIKKPKASRAVGTAIGKNPIAFLIPCHRVIQTSGHFGGYRWNPIRKKVIIGWEMAKTTQF</sequence>
<evidence type="ECO:0000256" key="8">
    <source>
        <dbReference type="ARBA" id="ARBA00049348"/>
    </source>
</evidence>
<dbReference type="Gene3D" id="1.10.10.10">
    <property type="entry name" value="Winged helix-like DNA-binding domain superfamily/Winged helix DNA-binding domain"/>
    <property type="match status" value="1"/>
</dbReference>
<evidence type="ECO:0000256" key="6">
    <source>
        <dbReference type="ARBA" id="ARBA00023163"/>
    </source>
</evidence>
<dbReference type="Proteomes" id="UP001597508">
    <property type="component" value="Unassembled WGS sequence"/>
</dbReference>
<dbReference type="RefSeq" id="WP_379666358.1">
    <property type="nucleotide sequence ID" value="NZ_JBHULH010000004.1"/>
</dbReference>
<dbReference type="InterPro" id="IPR001497">
    <property type="entry name" value="MethylDNA_cys_MeTrfase_AS"/>
</dbReference>
<comment type="catalytic activity">
    <reaction evidence="1">
        <text>a 4-O-methyl-thymidine in DNA + L-cysteinyl-[protein] = a thymidine in DNA + S-methyl-L-cysteinyl-[protein]</text>
        <dbReference type="Rhea" id="RHEA:53428"/>
        <dbReference type="Rhea" id="RHEA-COMP:10131"/>
        <dbReference type="Rhea" id="RHEA-COMP:10132"/>
        <dbReference type="Rhea" id="RHEA-COMP:13555"/>
        <dbReference type="Rhea" id="RHEA-COMP:13556"/>
        <dbReference type="ChEBI" id="CHEBI:29950"/>
        <dbReference type="ChEBI" id="CHEBI:82612"/>
        <dbReference type="ChEBI" id="CHEBI:137386"/>
        <dbReference type="ChEBI" id="CHEBI:137387"/>
        <dbReference type="EC" id="2.1.1.63"/>
    </reaction>
</comment>
<dbReference type="Gene3D" id="1.10.10.60">
    <property type="entry name" value="Homeodomain-like"/>
    <property type="match status" value="1"/>
</dbReference>
<dbReference type="EMBL" id="JBHULH010000004">
    <property type="protein sequence ID" value="MFD2567648.1"/>
    <property type="molecule type" value="Genomic_DNA"/>
</dbReference>
<dbReference type="CDD" id="cd06445">
    <property type="entry name" value="ATase"/>
    <property type="match status" value="1"/>
</dbReference>
<organism evidence="10 11">
    <name type="scientific">Pseudotenacibaculum haliotis</name>
    <dbReference type="NCBI Taxonomy" id="1862138"/>
    <lineage>
        <taxon>Bacteria</taxon>
        <taxon>Pseudomonadati</taxon>
        <taxon>Bacteroidota</taxon>
        <taxon>Flavobacteriia</taxon>
        <taxon>Flavobacteriales</taxon>
        <taxon>Flavobacteriaceae</taxon>
        <taxon>Pseudotenacibaculum</taxon>
    </lineage>
</organism>
<keyword evidence="4" id="KW-0227">DNA damage</keyword>
<comment type="catalytic activity">
    <reaction evidence="8">
        <text>a 6-O-methyl-2'-deoxyguanosine in DNA + L-cysteinyl-[protein] = S-methyl-L-cysteinyl-[protein] + a 2'-deoxyguanosine in DNA</text>
        <dbReference type="Rhea" id="RHEA:24000"/>
        <dbReference type="Rhea" id="RHEA-COMP:10131"/>
        <dbReference type="Rhea" id="RHEA-COMP:10132"/>
        <dbReference type="Rhea" id="RHEA-COMP:11367"/>
        <dbReference type="Rhea" id="RHEA-COMP:11368"/>
        <dbReference type="ChEBI" id="CHEBI:29950"/>
        <dbReference type="ChEBI" id="CHEBI:82612"/>
        <dbReference type="ChEBI" id="CHEBI:85445"/>
        <dbReference type="ChEBI" id="CHEBI:85448"/>
        <dbReference type="EC" id="2.1.1.63"/>
    </reaction>
</comment>
<evidence type="ECO:0000256" key="2">
    <source>
        <dbReference type="ARBA" id="ARBA00022603"/>
    </source>
</evidence>
<dbReference type="PANTHER" id="PTHR10815:SF13">
    <property type="entry name" value="METHYLATED-DNA--PROTEIN-CYSTEINE METHYLTRANSFERASE"/>
    <property type="match status" value="1"/>
</dbReference>
<keyword evidence="2 10" id="KW-0489">Methyltransferase</keyword>
<dbReference type="InterPro" id="IPR036217">
    <property type="entry name" value="MethylDNA_cys_MeTrfase_DNAb"/>
</dbReference>
<dbReference type="GO" id="GO:0003908">
    <property type="term" value="F:methylated-DNA-[protein]-cysteine S-methyltransferase activity"/>
    <property type="evidence" value="ECO:0007669"/>
    <property type="project" value="UniProtKB-EC"/>
</dbReference>
<dbReference type="Pfam" id="PF01035">
    <property type="entry name" value="DNA_binding_1"/>
    <property type="match status" value="1"/>
</dbReference>
<dbReference type="PANTHER" id="PTHR10815">
    <property type="entry name" value="METHYLATED-DNA--PROTEIN-CYSTEINE METHYLTRANSFERASE"/>
    <property type="match status" value="1"/>
</dbReference>
<evidence type="ECO:0000256" key="7">
    <source>
        <dbReference type="ARBA" id="ARBA00023204"/>
    </source>
</evidence>
<dbReference type="Pfam" id="PF12833">
    <property type="entry name" value="HTH_18"/>
    <property type="match status" value="1"/>
</dbReference>
<evidence type="ECO:0000256" key="3">
    <source>
        <dbReference type="ARBA" id="ARBA00022679"/>
    </source>
</evidence>
<dbReference type="InterPro" id="IPR018060">
    <property type="entry name" value="HTH_AraC"/>
</dbReference>
<dbReference type="EC" id="2.1.1.63" evidence="10"/>
<dbReference type="Pfam" id="PF02870">
    <property type="entry name" value="Methyltransf_1N"/>
    <property type="match status" value="1"/>
</dbReference>
<dbReference type="InterPro" id="IPR014048">
    <property type="entry name" value="MethylDNA_cys_MeTrfase_DNA-bd"/>
</dbReference>
<gene>
    <name evidence="10" type="ORF">ACFSRZ_09710</name>
</gene>
<name>A0ABW5LS35_9FLAO</name>
<dbReference type="SUPFAM" id="SSF46767">
    <property type="entry name" value="Methylated DNA-protein cysteine methyltransferase, C-terminal domain"/>
    <property type="match status" value="1"/>
</dbReference>
<evidence type="ECO:0000313" key="11">
    <source>
        <dbReference type="Proteomes" id="UP001597508"/>
    </source>
</evidence>
<dbReference type="InterPro" id="IPR009057">
    <property type="entry name" value="Homeodomain-like_sf"/>
</dbReference>
<dbReference type="InterPro" id="IPR036631">
    <property type="entry name" value="MGMT_N_sf"/>
</dbReference>
<dbReference type="PROSITE" id="PS01124">
    <property type="entry name" value="HTH_ARAC_FAMILY_2"/>
    <property type="match status" value="1"/>
</dbReference>
<keyword evidence="11" id="KW-1185">Reference proteome</keyword>
<dbReference type="Gene3D" id="3.30.160.70">
    <property type="entry name" value="Methylated DNA-protein cysteine methyltransferase domain"/>
    <property type="match status" value="1"/>
</dbReference>
<dbReference type="SUPFAM" id="SSF53155">
    <property type="entry name" value="Methylated DNA-protein cysteine methyltransferase domain"/>
    <property type="match status" value="1"/>
</dbReference>
<keyword evidence="6" id="KW-0804">Transcription</keyword>
<keyword evidence="7" id="KW-0234">DNA repair</keyword>
<evidence type="ECO:0000256" key="5">
    <source>
        <dbReference type="ARBA" id="ARBA00023015"/>
    </source>
</evidence>
<keyword evidence="5" id="KW-0805">Transcription regulation</keyword>
<evidence type="ECO:0000313" key="10">
    <source>
        <dbReference type="EMBL" id="MFD2567648.1"/>
    </source>
</evidence>
<dbReference type="InterPro" id="IPR036388">
    <property type="entry name" value="WH-like_DNA-bd_sf"/>
</dbReference>
<dbReference type="GO" id="GO:0032259">
    <property type="term" value="P:methylation"/>
    <property type="evidence" value="ECO:0007669"/>
    <property type="project" value="UniProtKB-KW"/>
</dbReference>
<comment type="caution">
    <text evidence="10">The sequence shown here is derived from an EMBL/GenBank/DDBJ whole genome shotgun (WGS) entry which is preliminary data.</text>
</comment>
<accession>A0ABW5LS35</accession>
<dbReference type="SMART" id="SM00342">
    <property type="entry name" value="HTH_ARAC"/>
    <property type="match status" value="1"/>
</dbReference>
<evidence type="ECO:0000256" key="1">
    <source>
        <dbReference type="ARBA" id="ARBA00001286"/>
    </source>
</evidence>